<dbReference type="WBParaSite" id="ACRNAN_Path_981.g3776.t1">
    <property type="protein sequence ID" value="ACRNAN_Path_981.g3776.t1"/>
    <property type="gene ID" value="ACRNAN_Path_981.g3776"/>
</dbReference>
<protein>
    <submittedName>
        <fullName evidence="2">Uncharacterized protein</fullName>
    </submittedName>
</protein>
<reference evidence="2" key="1">
    <citation type="submission" date="2022-11" db="UniProtKB">
        <authorList>
            <consortium name="WormBaseParasite"/>
        </authorList>
    </citation>
    <scope>IDENTIFICATION</scope>
</reference>
<keyword evidence="1" id="KW-1185">Reference proteome</keyword>
<accession>A0A914CEN2</accession>
<proteinExistence type="predicted"/>
<evidence type="ECO:0000313" key="1">
    <source>
        <dbReference type="Proteomes" id="UP000887540"/>
    </source>
</evidence>
<dbReference type="Proteomes" id="UP000887540">
    <property type="component" value="Unplaced"/>
</dbReference>
<organism evidence="1 2">
    <name type="scientific">Acrobeloides nanus</name>
    <dbReference type="NCBI Taxonomy" id="290746"/>
    <lineage>
        <taxon>Eukaryota</taxon>
        <taxon>Metazoa</taxon>
        <taxon>Ecdysozoa</taxon>
        <taxon>Nematoda</taxon>
        <taxon>Chromadorea</taxon>
        <taxon>Rhabditida</taxon>
        <taxon>Tylenchina</taxon>
        <taxon>Cephalobomorpha</taxon>
        <taxon>Cephaloboidea</taxon>
        <taxon>Cephalobidae</taxon>
        <taxon>Acrobeloides</taxon>
    </lineage>
</organism>
<evidence type="ECO:0000313" key="2">
    <source>
        <dbReference type="WBParaSite" id="ACRNAN_Path_981.g3776.t1"/>
    </source>
</evidence>
<dbReference type="AlphaFoldDB" id="A0A914CEN2"/>
<name>A0A914CEN2_9BILA</name>
<sequence>MKVIARKATITKPSLFKNCAIDSTWHSIILSAEQANPKDRRYFIRKEKYGNESMFIAAYNEYNRNISIFVQADGNMAEWGTVFSNLEKFSFGCLHSGIGEETGVYVVKRPNKDDLSKISTQKLMAFSRMIGNQQDFKNLLKVDSLADCSNDAIWKSVAQNYTASNLGLDNQQTSLKVFQKLVIQVSNHFENNILSYAYAIKMDPQPKNIVVSFGVEAGAKQSDWLLPLQQVVNGCQILRSSSPFSATGMGYMKMKPTN</sequence>